<protein>
    <submittedName>
        <fullName evidence="2">Uncharacterized protein</fullName>
    </submittedName>
</protein>
<proteinExistence type="predicted"/>
<evidence type="ECO:0000256" key="1">
    <source>
        <dbReference type="SAM" id="MobiDB-lite"/>
    </source>
</evidence>
<dbReference type="EMBL" id="BART01032716">
    <property type="protein sequence ID" value="GAH13949.1"/>
    <property type="molecule type" value="Genomic_DNA"/>
</dbReference>
<organism evidence="2">
    <name type="scientific">marine sediment metagenome</name>
    <dbReference type="NCBI Taxonomy" id="412755"/>
    <lineage>
        <taxon>unclassified sequences</taxon>
        <taxon>metagenomes</taxon>
        <taxon>ecological metagenomes</taxon>
    </lineage>
</organism>
<dbReference type="AlphaFoldDB" id="X1E9Y4"/>
<feature type="region of interest" description="Disordered" evidence="1">
    <location>
        <begin position="1"/>
        <end position="35"/>
    </location>
</feature>
<sequence>GLPAGRSKLEEGDELDEDELAGRKDEIGRLEVDEG</sequence>
<feature type="compositionally biased region" description="Basic and acidic residues" evidence="1">
    <location>
        <begin position="20"/>
        <end position="35"/>
    </location>
</feature>
<gene>
    <name evidence="2" type="ORF">S01H4_56459</name>
</gene>
<feature type="non-terminal residue" evidence="2">
    <location>
        <position position="1"/>
    </location>
</feature>
<evidence type="ECO:0000313" key="2">
    <source>
        <dbReference type="EMBL" id="GAH13949.1"/>
    </source>
</evidence>
<reference evidence="2" key="1">
    <citation type="journal article" date="2014" name="Front. Microbiol.">
        <title>High frequency of phylogenetically diverse reductive dehalogenase-homologous genes in deep subseafloor sedimentary metagenomes.</title>
        <authorList>
            <person name="Kawai M."/>
            <person name="Futagami T."/>
            <person name="Toyoda A."/>
            <person name="Takaki Y."/>
            <person name="Nishi S."/>
            <person name="Hori S."/>
            <person name="Arai W."/>
            <person name="Tsubouchi T."/>
            <person name="Morono Y."/>
            <person name="Uchiyama I."/>
            <person name="Ito T."/>
            <person name="Fujiyama A."/>
            <person name="Inagaki F."/>
            <person name="Takami H."/>
        </authorList>
    </citation>
    <scope>NUCLEOTIDE SEQUENCE</scope>
    <source>
        <strain evidence="2">Expedition CK06-06</strain>
    </source>
</reference>
<comment type="caution">
    <text evidence="2">The sequence shown here is derived from an EMBL/GenBank/DDBJ whole genome shotgun (WGS) entry which is preliminary data.</text>
</comment>
<accession>X1E9Y4</accession>
<name>X1E9Y4_9ZZZZ</name>